<dbReference type="AlphaFoldDB" id="A0A6G7F056"/>
<dbReference type="GO" id="GO:0009368">
    <property type="term" value="C:endopeptidase Clp complex"/>
    <property type="evidence" value="ECO:0007669"/>
    <property type="project" value="TreeGrafter"/>
</dbReference>
<dbReference type="Pfam" id="PF00574">
    <property type="entry name" value="CLP_protease"/>
    <property type="match status" value="1"/>
</dbReference>
<keyword evidence="3 9" id="KW-0645">Protease</keyword>
<dbReference type="InterPro" id="IPR029045">
    <property type="entry name" value="ClpP/crotonase-like_dom_sf"/>
</dbReference>
<dbReference type="InterPro" id="IPR033135">
    <property type="entry name" value="ClpP_His_AS"/>
</dbReference>
<dbReference type="RefSeq" id="WP_138072099.1">
    <property type="nucleotide sequence ID" value="NZ_CP035309.1"/>
</dbReference>
<dbReference type="PRINTS" id="PR00127">
    <property type="entry name" value="CLPPROTEASEP"/>
</dbReference>
<dbReference type="GO" id="GO:0004252">
    <property type="term" value="F:serine-type endopeptidase activity"/>
    <property type="evidence" value="ECO:0007669"/>
    <property type="project" value="UniProtKB-EC"/>
</dbReference>
<evidence type="ECO:0000256" key="3">
    <source>
        <dbReference type="ARBA" id="ARBA00022670"/>
    </source>
</evidence>
<keyword evidence="2" id="KW-0963">Cytoplasm</keyword>
<evidence type="ECO:0000256" key="4">
    <source>
        <dbReference type="ARBA" id="ARBA00022801"/>
    </source>
</evidence>
<feature type="active site" evidence="7">
    <location>
        <position position="111"/>
    </location>
</feature>
<reference evidence="9" key="1">
    <citation type="journal article" date="2020" name="Antimicrob. Agents Chemother.">
        <title>The novel macrolide resistance genes mef(D), msr(F) and msr(H) are present on resistance islands in Macrococcus canis, Macrococcus caseolyticus and Staphylococcus aureus.</title>
        <authorList>
            <person name="Schwendener S."/>
            <person name="Dona V."/>
            <person name="Perreten V."/>
        </authorList>
    </citation>
    <scope>NUCLEOTIDE SEQUENCE</scope>
    <source>
        <strain evidence="9">Epi0076A</strain>
    </source>
</reference>
<organism evidence="9 10">
    <name type="scientific">Macrococcoides canis</name>
    <dbReference type="NCBI Taxonomy" id="1855823"/>
    <lineage>
        <taxon>Bacteria</taxon>
        <taxon>Bacillati</taxon>
        <taxon>Bacillota</taxon>
        <taxon>Bacilli</taxon>
        <taxon>Bacillales</taxon>
        <taxon>Staphylococcaceae</taxon>
        <taxon>Macrococcoides</taxon>
    </lineage>
</organism>
<dbReference type="GO" id="GO:0004176">
    <property type="term" value="F:ATP-dependent peptidase activity"/>
    <property type="evidence" value="ECO:0007669"/>
    <property type="project" value="InterPro"/>
</dbReference>
<gene>
    <name evidence="9" type="ORF">GTN30_09885</name>
</gene>
<evidence type="ECO:0000256" key="6">
    <source>
        <dbReference type="ARBA" id="ARBA00034021"/>
    </source>
</evidence>
<evidence type="ECO:0000256" key="2">
    <source>
        <dbReference type="ARBA" id="ARBA00022490"/>
    </source>
</evidence>
<evidence type="ECO:0000256" key="7">
    <source>
        <dbReference type="PROSITE-ProRule" id="PRU10086"/>
    </source>
</evidence>
<evidence type="ECO:0000313" key="10">
    <source>
        <dbReference type="Proteomes" id="UP000501122"/>
    </source>
</evidence>
<dbReference type="PROSITE" id="PS00382">
    <property type="entry name" value="CLP_PROTEASE_HIS"/>
    <property type="match status" value="1"/>
</dbReference>
<proteinExistence type="inferred from homology"/>
<evidence type="ECO:0000256" key="8">
    <source>
        <dbReference type="RuleBase" id="RU003567"/>
    </source>
</evidence>
<keyword evidence="5" id="KW-0720">Serine protease</keyword>
<comment type="similarity">
    <text evidence="1 8">Belongs to the peptidase S14 family.</text>
</comment>
<dbReference type="PANTHER" id="PTHR10381">
    <property type="entry name" value="ATP-DEPENDENT CLP PROTEASE PROTEOLYTIC SUBUNIT"/>
    <property type="match status" value="1"/>
</dbReference>
<dbReference type="EMBL" id="CP047363">
    <property type="protein sequence ID" value="QIH78979.1"/>
    <property type="molecule type" value="Genomic_DNA"/>
</dbReference>
<dbReference type="Proteomes" id="UP000501122">
    <property type="component" value="Chromosome"/>
</dbReference>
<dbReference type="NCBIfam" id="NF009205">
    <property type="entry name" value="PRK12553.1"/>
    <property type="match status" value="1"/>
</dbReference>
<evidence type="ECO:0000313" key="9">
    <source>
        <dbReference type="EMBL" id="QIH78979.1"/>
    </source>
</evidence>
<dbReference type="CDD" id="cd07017">
    <property type="entry name" value="S14_ClpP_2"/>
    <property type="match status" value="1"/>
</dbReference>
<accession>A0A6G7F056</accession>
<dbReference type="InterPro" id="IPR001907">
    <property type="entry name" value="ClpP"/>
</dbReference>
<comment type="catalytic activity">
    <reaction evidence="6 7">
        <text>Hydrolysis of proteins to small peptides in the presence of ATP and magnesium. alpha-casein is the usual test substrate. In the absence of ATP, only oligopeptides shorter than five residues are hydrolyzed (such as succinyl-Leu-Tyr-|-NHMec, and Leu-Tyr-Leu-|-Tyr-Trp, in which cleavage of the -Tyr-|-Leu- and -Tyr-|-Trp bonds also occurs).</text>
        <dbReference type="EC" id="3.4.21.92"/>
    </reaction>
</comment>
<sequence length="186" mass="20820">MTNENKDLMLEKMIESRTIVISGGIDDKSAKEVVNQLLLLDSINHEPIKLIISSPGGHVDSGYLIHDMINFIESEVKIIGAGWVVSAGVLIYLSGKKENRYALPNTRFMIHQPSGGTQGQASNMEITAKEIIRTRQKLNELIARETGKSVEEVEQHTGRDYWLNTQEALEYGIVNQIITSKDEIKK</sequence>
<name>A0A6G7F056_9STAP</name>
<dbReference type="GO" id="GO:0006515">
    <property type="term" value="P:protein quality control for misfolded or incompletely synthesized proteins"/>
    <property type="evidence" value="ECO:0007669"/>
    <property type="project" value="TreeGrafter"/>
</dbReference>
<evidence type="ECO:0000256" key="5">
    <source>
        <dbReference type="ARBA" id="ARBA00022825"/>
    </source>
</evidence>
<protein>
    <recommendedName>
        <fullName evidence="8">ATP-dependent Clp protease proteolytic subunit</fullName>
    </recommendedName>
</protein>
<dbReference type="InterPro" id="IPR023562">
    <property type="entry name" value="ClpP/TepA"/>
</dbReference>
<dbReference type="Gene3D" id="3.90.226.10">
    <property type="entry name" value="2-enoyl-CoA Hydratase, Chain A, domain 1"/>
    <property type="match status" value="1"/>
</dbReference>
<dbReference type="SUPFAM" id="SSF52096">
    <property type="entry name" value="ClpP/crotonase"/>
    <property type="match status" value="1"/>
</dbReference>
<evidence type="ECO:0000256" key="1">
    <source>
        <dbReference type="ARBA" id="ARBA00007039"/>
    </source>
</evidence>
<dbReference type="PANTHER" id="PTHR10381:SF70">
    <property type="entry name" value="ATP-DEPENDENT CLP PROTEASE PROTEOLYTIC SUBUNIT"/>
    <property type="match status" value="1"/>
</dbReference>
<keyword evidence="4" id="KW-0378">Hydrolase</keyword>
<dbReference type="GO" id="GO:0051117">
    <property type="term" value="F:ATPase binding"/>
    <property type="evidence" value="ECO:0007669"/>
    <property type="project" value="TreeGrafter"/>
</dbReference>